<comment type="caution">
    <text evidence="4">The sequence shown here is derived from an EMBL/GenBank/DDBJ whole genome shotgun (WGS) entry which is preliminary data.</text>
</comment>
<keyword evidence="5" id="KW-1185">Reference proteome</keyword>
<evidence type="ECO:0000313" key="5">
    <source>
        <dbReference type="Proteomes" id="UP000544095"/>
    </source>
</evidence>
<dbReference type="InterPro" id="IPR050987">
    <property type="entry name" value="AtrR-like"/>
</dbReference>
<dbReference type="PANTHER" id="PTHR46910:SF8">
    <property type="entry name" value="ZN(II)2CYS6 TRANSCRIPTION FACTOR (EUROFUNG)"/>
    <property type="match status" value="1"/>
</dbReference>
<proteinExistence type="predicted"/>
<feature type="region of interest" description="Disordered" evidence="2">
    <location>
        <begin position="803"/>
        <end position="847"/>
    </location>
</feature>
<keyword evidence="1" id="KW-0539">Nucleus</keyword>
<evidence type="ECO:0000256" key="1">
    <source>
        <dbReference type="ARBA" id="ARBA00023242"/>
    </source>
</evidence>
<dbReference type="Gene3D" id="3.40.50.880">
    <property type="match status" value="1"/>
</dbReference>
<accession>A0A8H5L3K9</accession>
<dbReference type="AlphaFoldDB" id="A0A8H5L3K9"/>
<reference evidence="4 5" key="1">
    <citation type="submission" date="2020-05" db="EMBL/GenBank/DDBJ databases">
        <title>Identification and distribution of gene clusters putatively required for synthesis of sphingolipid metabolism inhibitors in phylogenetically diverse species of the filamentous fungus Fusarium.</title>
        <authorList>
            <person name="Kim H.-S."/>
            <person name="Busman M."/>
            <person name="Brown D.W."/>
            <person name="Divon H."/>
            <person name="Uhlig S."/>
            <person name="Proctor R.H."/>
        </authorList>
    </citation>
    <scope>NUCLEOTIDE SEQUENCE [LARGE SCALE GENOMIC DNA]</scope>
    <source>
        <strain evidence="4 5">NRRL 25211</strain>
    </source>
</reference>
<feature type="compositionally biased region" description="Polar residues" evidence="2">
    <location>
        <begin position="309"/>
        <end position="326"/>
    </location>
</feature>
<feature type="region of interest" description="Disordered" evidence="2">
    <location>
        <begin position="866"/>
        <end position="886"/>
    </location>
</feature>
<dbReference type="Pfam" id="PF04082">
    <property type="entry name" value="Fungal_trans"/>
    <property type="match status" value="1"/>
</dbReference>
<dbReference type="GO" id="GO:0003700">
    <property type="term" value="F:DNA-binding transcription factor activity"/>
    <property type="evidence" value="ECO:0007669"/>
    <property type="project" value="InterPro"/>
</dbReference>
<dbReference type="InterPro" id="IPR007219">
    <property type="entry name" value="XnlR_reg_dom"/>
</dbReference>
<sequence>MSKQDDKTPVRDTAEDDAYFPSPFSLTQYVTAKTDFDGADYPNKYTGGKWKILMIGTQERYLKMADGKFFSTGNHPVEMLLPMYHLDAAGFDIDVATLSGDPVKLEIPLNLSDVWNGQDGKGFDQETPYLAVFIPGGHGVLNGIPFSKTVGDVLRWAHANDRFFITLCHGPASILAADVGKPEGSKFIYEGYSIDVFPDSLDQGANIDIGYIPGKMEWLVGERLKKLGVTPINKTISGECHRDRLLLTGDSPLASNNLGKLAAKTLLEEVNKYLQLVSVACDAERPCVHCVRAGAQCIPRESKSGDIGASSTDQTDTRGRQAQTPGSPILPESSIVDLSALMIRGSGISQDLRHDTSSLPGGTKLLEANTLPAKHWRNVVGVELPDDHILEDLVDSFFSSVNWFMMVFHEDTFRRRYTEMLKQAQIKYQDTTFYWTWLLVIALGAHYAALKDPEDQMSPQHRQLSRELMTVIETRFLQITGCQTVETVQIYILLGSFIFYTRPTTGLGICGMGVKIAQVIGLHRESFWKETSQLAREVKRRTWWTLEVFDKYAAVAFGRPCIIDDSDCHVEMISDIETDGHVHIPARPLILYHQHKFRLYRIMGTFLGRKRQRNNFESVETIHQRMVQWRHELPDVLTLKGQESSMDPGLVKPTEIHALSLQLTYDNLQIILHRTAVFNNVDELSSVSIKNNISLRQIFTSAMDTSELSRHPRILDACRRTHADVHVGMTMFTAGVVLCAICLSQPLTEMGSRAKTGVMHITRMCRETTVGLYSGQLVSEQSLGIIDSLVEVMLRKETDMITGRTSYPDSYTAPAKRDTGSSDDGEPRANRTIAPRPSIASGPSEPRNERVLEPIQEVFRQHISTPSVGADLGPQNSATGSYGNDGDNGTMGTFNWDGGMSALVDSGLVDASQLWLWADSLDFDSFNHPASDPIE</sequence>
<dbReference type="SUPFAM" id="SSF52317">
    <property type="entry name" value="Class I glutamine amidotransferase-like"/>
    <property type="match status" value="1"/>
</dbReference>
<dbReference type="GO" id="GO:0003677">
    <property type="term" value="F:DNA binding"/>
    <property type="evidence" value="ECO:0007669"/>
    <property type="project" value="InterPro"/>
</dbReference>
<protein>
    <submittedName>
        <fullName evidence="4">Transcriptional regulatory</fullName>
    </submittedName>
</protein>
<feature type="compositionally biased region" description="Basic and acidic residues" evidence="2">
    <location>
        <begin position="815"/>
        <end position="829"/>
    </location>
</feature>
<name>A0A8H5L3K9_9HYPO</name>
<evidence type="ECO:0000313" key="4">
    <source>
        <dbReference type="EMBL" id="KAF5584308.1"/>
    </source>
</evidence>
<dbReference type="Proteomes" id="UP000544095">
    <property type="component" value="Unassembled WGS sequence"/>
</dbReference>
<dbReference type="GO" id="GO:0008270">
    <property type="term" value="F:zinc ion binding"/>
    <property type="evidence" value="ECO:0007669"/>
    <property type="project" value="InterPro"/>
</dbReference>
<feature type="domain" description="Xylanolytic transcriptional activator regulatory" evidence="3">
    <location>
        <begin position="506"/>
        <end position="579"/>
    </location>
</feature>
<dbReference type="EMBL" id="JAAOAR010000387">
    <property type="protein sequence ID" value="KAF5584308.1"/>
    <property type="molecule type" value="Genomic_DNA"/>
</dbReference>
<organism evidence="4 5">
    <name type="scientific">Fusarium pseudoanthophilum</name>
    <dbReference type="NCBI Taxonomy" id="48495"/>
    <lineage>
        <taxon>Eukaryota</taxon>
        <taxon>Fungi</taxon>
        <taxon>Dikarya</taxon>
        <taxon>Ascomycota</taxon>
        <taxon>Pezizomycotina</taxon>
        <taxon>Sordariomycetes</taxon>
        <taxon>Hypocreomycetidae</taxon>
        <taxon>Hypocreales</taxon>
        <taxon>Nectriaceae</taxon>
        <taxon>Fusarium</taxon>
        <taxon>Fusarium fujikuroi species complex</taxon>
    </lineage>
</organism>
<evidence type="ECO:0000256" key="2">
    <source>
        <dbReference type="SAM" id="MobiDB-lite"/>
    </source>
</evidence>
<dbReference type="PANTHER" id="PTHR46910">
    <property type="entry name" value="TRANSCRIPTION FACTOR PDR1"/>
    <property type="match status" value="1"/>
</dbReference>
<dbReference type="CDD" id="cd12148">
    <property type="entry name" value="fungal_TF_MHR"/>
    <property type="match status" value="1"/>
</dbReference>
<feature type="region of interest" description="Disordered" evidence="2">
    <location>
        <begin position="302"/>
        <end position="331"/>
    </location>
</feature>
<gene>
    <name evidence="4" type="ORF">FPANT_7911</name>
</gene>
<dbReference type="SMART" id="SM00906">
    <property type="entry name" value="Fungal_trans"/>
    <property type="match status" value="1"/>
</dbReference>
<evidence type="ECO:0000259" key="3">
    <source>
        <dbReference type="SMART" id="SM00906"/>
    </source>
</evidence>
<dbReference type="GO" id="GO:0006351">
    <property type="term" value="P:DNA-templated transcription"/>
    <property type="evidence" value="ECO:0007669"/>
    <property type="project" value="InterPro"/>
</dbReference>
<dbReference type="InterPro" id="IPR029062">
    <property type="entry name" value="Class_I_gatase-like"/>
</dbReference>